<dbReference type="STRING" id="1461322.OJ16_07025"/>
<feature type="transmembrane region" description="Helical" evidence="1">
    <location>
        <begin position="56"/>
        <end position="74"/>
    </location>
</feature>
<protein>
    <submittedName>
        <fullName evidence="2">Membrane protein</fullName>
    </submittedName>
</protein>
<accession>A0A0C2JSJ7</accession>
<keyword evidence="1" id="KW-1133">Transmembrane helix</keyword>
<evidence type="ECO:0000313" key="2">
    <source>
        <dbReference type="EMBL" id="KII81024.1"/>
    </source>
</evidence>
<reference evidence="2 3" key="1">
    <citation type="submission" date="2014-11" db="EMBL/GenBank/DDBJ databases">
        <title>Draft Genome Sequence of Vibrio piscirenalis strains CECT 8603T and CECT 8604, two marine Gammaproteobacterium isolated from cultured gilthead sea bream (Sparus aurata).</title>
        <authorList>
            <person name="Arahal D.R."/>
            <person name="Rodrigo-Torres L."/>
            <person name="Lucena T."/>
            <person name="Pujalte M.J."/>
        </authorList>
    </citation>
    <scope>NUCLEOTIDE SEQUENCE [LARGE SCALE GENOMIC DNA]</scope>
    <source>
        <strain evidence="2 3">DCR 1-4-2</strain>
    </source>
</reference>
<dbReference type="AlphaFoldDB" id="A0A0C2KBH2"/>
<proteinExistence type="predicted"/>
<name>A0A0C2KBH2_9VIBR</name>
<dbReference type="RefSeq" id="WP_040988716.1">
    <property type="nucleotide sequence ID" value="NZ_JBFRUC010000015.1"/>
</dbReference>
<dbReference type="OrthoDB" id="5905157at2"/>
<gene>
    <name evidence="2" type="ORF">OJ16_07025</name>
</gene>
<sequence length="138" mass="15893">MNKHHNGIWVAYFLSFLTPFTFLVSGVLAIIYAGYRLDKNEDSEVINSHYYGLIRNFFLFLTFFVVLIVTVATTNGVLSGIEDYWYHSNLLDKIAYGIPIFGMVLAVLAILVWFKRMLQGMRQLRNNQLHRPSTGPNL</sequence>
<evidence type="ECO:0000313" key="3">
    <source>
        <dbReference type="Proteomes" id="UP000031672"/>
    </source>
</evidence>
<keyword evidence="1" id="KW-0472">Membrane</keyword>
<accession>A0A0C2KBH2</accession>
<dbReference type="EMBL" id="JTKH01000006">
    <property type="protein sequence ID" value="KII81024.1"/>
    <property type="molecule type" value="Genomic_DNA"/>
</dbReference>
<comment type="caution">
    <text evidence="2">The sequence shown here is derived from an EMBL/GenBank/DDBJ whole genome shotgun (WGS) entry which is preliminary data.</text>
</comment>
<evidence type="ECO:0000256" key="1">
    <source>
        <dbReference type="SAM" id="Phobius"/>
    </source>
</evidence>
<keyword evidence="1" id="KW-0812">Transmembrane</keyword>
<feature type="transmembrane region" description="Helical" evidence="1">
    <location>
        <begin position="94"/>
        <end position="114"/>
    </location>
</feature>
<organism evidence="2 3">
    <name type="scientific">Vibrio renipiscarius</name>
    <dbReference type="NCBI Taxonomy" id="1461322"/>
    <lineage>
        <taxon>Bacteria</taxon>
        <taxon>Pseudomonadati</taxon>
        <taxon>Pseudomonadota</taxon>
        <taxon>Gammaproteobacteria</taxon>
        <taxon>Vibrionales</taxon>
        <taxon>Vibrionaceae</taxon>
        <taxon>Vibrio</taxon>
    </lineage>
</organism>
<dbReference type="Proteomes" id="UP000031672">
    <property type="component" value="Unassembled WGS sequence"/>
</dbReference>
<feature type="transmembrane region" description="Helical" evidence="1">
    <location>
        <begin position="12"/>
        <end position="35"/>
    </location>
</feature>
<keyword evidence="3" id="KW-1185">Reference proteome</keyword>